<sequence length="533" mass="56226">MTAPPAGTFDRPQSHAYAEPTPPRSRSFLLIALAVLAALVIGGGAWAATRMLGGGGDQPSSALPAETAAYVSLDINPSVGEKIAAVRFFQGLDEDVLETLRDGDIREKAFDWMAEEDEAFAAIDYREDIEPWLGDRMALGIVPNGGEEPYFGIALQVKDEEGADAGLTKLQEATNASEGEDGLDWYFHGDYAVLTTTAAVGGMQDLVEAGTLADKETFRSDMDALGDQGVLSGWVDVEPLAALADSPLAQQSMDDAASLSPSAYGLLGSLTGQSDLAQDAATGRYAAALRFAEGNIEVHGVTRGIDAAGIEGGDSGHLVLDLPEDTVAAISQEHGDQLLARAYAAFKEQLPTEMADAEAQAAEAGFTLPDDIQTLLGSSLVLSVGPGILDLQDDLEDFDNWAIAYRTETDTAKAEDLLMRAFELTGEPEAERIALRRSDDGVFTVGVSRPYVDAVAEGGALGNHTTFQDAVPNAEDADSVFYLNINAIEDLYLAEVADAQARESLEQLAAVGFSATLGDDGNGTFTLRFVADE</sequence>
<evidence type="ECO:0000256" key="2">
    <source>
        <dbReference type="SAM" id="Phobius"/>
    </source>
</evidence>
<dbReference type="InterPro" id="IPR021787">
    <property type="entry name" value="DUF3352"/>
</dbReference>
<keyword evidence="4" id="KW-1185">Reference proteome</keyword>
<feature type="transmembrane region" description="Helical" evidence="2">
    <location>
        <begin position="28"/>
        <end position="48"/>
    </location>
</feature>
<evidence type="ECO:0000313" key="4">
    <source>
        <dbReference type="Proteomes" id="UP001056535"/>
    </source>
</evidence>
<organism evidence="3 4">
    <name type="scientific">Ornithinimicrobium cryptoxanthini</name>
    <dbReference type="NCBI Taxonomy" id="2934161"/>
    <lineage>
        <taxon>Bacteria</taxon>
        <taxon>Bacillati</taxon>
        <taxon>Actinomycetota</taxon>
        <taxon>Actinomycetes</taxon>
        <taxon>Micrococcales</taxon>
        <taxon>Ornithinimicrobiaceae</taxon>
        <taxon>Ornithinimicrobium</taxon>
    </lineage>
</organism>
<dbReference type="Pfam" id="PF11832">
    <property type="entry name" value="DUF3352"/>
    <property type="match status" value="1"/>
</dbReference>
<evidence type="ECO:0000313" key="3">
    <source>
        <dbReference type="EMBL" id="USQ76711.1"/>
    </source>
</evidence>
<accession>A0ABY4YIY6</accession>
<feature type="region of interest" description="Disordered" evidence="1">
    <location>
        <begin position="1"/>
        <end position="20"/>
    </location>
</feature>
<keyword evidence="2" id="KW-0472">Membrane</keyword>
<proteinExistence type="predicted"/>
<keyword evidence="2" id="KW-0812">Transmembrane</keyword>
<gene>
    <name evidence="3" type="ORF">NF557_01905</name>
</gene>
<evidence type="ECO:0000256" key="1">
    <source>
        <dbReference type="SAM" id="MobiDB-lite"/>
    </source>
</evidence>
<dbReference type="Proteomes" id="UP001056535">
    <property type="component" value="Chromosome"/>
</dbReference>
<name>A0ABY4YIY6_9MICO</name>
<protein>
    <submittedName>
        <fullName evidence="3">DUF3352 domain-containing protein</fullName>
    </submittedName>
</protein>
<dbReference type="RefSeq" id="WP_252621415.1">
    <property type="nucleotide sequence ID" value="NZ_CP099490.1"/>
</dbReference>
<reference evidence="3" key="1">
    <citation type="submission" date="2022-06" db="EMBL/GenBank/DDBJ databases">
        <title>Ornithinimicrobium JY.X270.</title>
        <authorList>
            <person name="Huang Y."/>
        </authorList>
    </citation>
    <scope>NUCLEOTIDE SEQUENCE</scope>
    <source>
        <strain evidence="3">JY.X270</strain>
    </source>
</reference>
<dbReference type="EMBL" id="CP099490">
    <property type="protein sequence ID" value="USQ76711.1"/>
    <property type="molecule type" value="Genomic_DNA"/>
</dbReference>
<keyword evidence="2" id="KW-1133">Transmembrane helix</keyword>